<sequence>MKVLQRVWLPLVMVGVVALGGVAVSRIRGIFGSDPVLVTPMNFAGDAKRFNPKVVRYEVSGPAGAVVDINYTDLKAIPRRASNVALPWSLTLSTTDPSVSATLVAQGDADSLGCRVYVDDQLRAERVVDGYDAQTYCIVKSA</sequence>
<proteinExistence type="inferred from homology"/>
<evidence type="ECO:0000256" key="7">
    <source>
        <dbReference type="SAM" id="Phobius"/>
    </source>
</evidence>
<keyword evidence="4 7" id="KW-0812">Transmembrane</keyword>
<name>A0A1X0IC23_9MYCO</name>
<dbReference type="EMBL" id="MVIE01000013">
    <property type="protein sequence ID" value="ORB41036.1"/>
    <property type="molecule type" value="Genomic_DNA"/>
</dbReference>
<evidence type="ECO:0000313" key="9">
    <source>
        <dbReference type="Proteomes" id="UP000192513"/>
    </source>
</evidence>
<comment type="caution">
    <text evidence="8">The sequence shown here is derived from an EMBL/GenBank/DDBJ whole genome shotgun (WGS) entry which is preliminary data.</text>
</comment>
<evidence type="ECO:0008006" key="10">
    <source>
        <dbReference type="Google" id="ProtNLM"/>
    </source>
</evidence>
<accession>A0A1X0IC23</accession>
<dbReference type="STRING" id="590652.BST39_12555"/>
<dbReference type="Gene3D" id="2.60.40.2880">
    <property type="entry name" value="MmpS1-5, C-terminal soluble domain"/>
    <property type="match status" value="1"/>
</dbReference>
<dbReference type="InterPro" id="IPR008693">
    <property type="entry name" value="MmpS"/>
</dbReference>
<gene>
    <name evidence="8" type="ORF">BST39_12555</name>
</gene>
<feature type="transmembrane region" description="Helical" evidence="7">
    <location>
        <begin position="6"/>
        <end position="24"/>
    </location>
</feature>
<dbReference type="OrthoDB" id="3398257at2"/>
<evidence type="ECO:0000313" key="8">
    <source>
        <dbReference type="EMBL" id="ORB41036.1"/>
    </source>
</evidence>
<evidence type="ECO:0000256" key="3">
    <source>
        <dbReference type="ARBA" id="ARBA00022475"/>
    </source>
</evidence>
<protein>
    <recommendedName>
        <fullName evidence="10">Transport acessory protein MmpS</fullName>
    </recommendedName>
</protein>
<comment type="subcellular location">
    <subcellularLocation>
        <location evidence="1">Cell membrane</location>
    </subcellularLocation>
</comment>
<comment type="similarity">
    <text evidence="2">Belongs to the MmpS family.</text>
</comment>
<reference evidence="8 9" key="1">
    <citation type="submission" date="2017-02" db="EMBL/GenBank/DDBJ databases">
        <title>The new phylogeny of genus Mycobacterium.</title>
        <authorList>
            <person name="Tortoli E."/>
            <person name="Trovato A."/>
            <person name="Cirillo D.M."/>
        </authorList>
    </citation>
    <scope>NUCLEOTIDE SEQUENCE [LARGE SCALE GENOMIC DNA]</scope>
    <source>
        <strain evidence="8 9">DSM 45000</strain>
    </source>
</reference>
<evidence type="ECO:0000256" key="5">
    <source>
        <dbReference type="ARBA" id="ARBA00022989"/>
    </source>
</evidence>
<keyword evidence="9" id="KW-1185">Reference proteome</keyword>
<dbReference type="InterPro" id="IPR038468">
    <property type="entry name" value="MmpS_C"/>
</dbReference>
<dbReference type="RefSeq" id="WP_083172028.1">
    <property type="nucleotide sequence ID" value="NZ_AP022619.1"/>
</dbReference>
<dbReference type="GO" id="GO:0005886">
    <property type="term" value="C:plasma membrane"/>
    <property type="evidence" value="ECO:0007669"/>
    <property type="project" value="UniProtKB-SubCell"/>
</dbReference>
<evidence type="ECO:0000256" key="1">
    <source>
        <dbReference type="ARBA" id="ARBA00004236"/>
    </source>
</evidence>
<dbReference type="Pfam" id="PF05423">
    <property type="entry name" value="Mycobact_memb"/>
    <property type="match status" value="1"/>
</dbReference>
<keyword evidence="6 7" id="KW-0472">Membrane</keyword>
<evidence type="ECO:0000256" key="2">
    <source>
        <dbReference type="ARBA" id="ARBA00007531"/>
    </source>
</evidence>
<dbReference type="Proteomes" id="UP000192513">
    <property type="component" value="Unassembled WGS sequence"/>
</dbReference>
<organism evidence="8 9">
    <name type="scientific">Mycobacterium paraseoulense</name>
    <dbReference type="NCBI Taxonomy" id="590652"/>
    <lineage>
        <taxon>Bacteria</taxon>
        <taxon>Bacillati</taxon>
        <taxon>Actinomycetota</taxon>
        <taxon>Actinomycetes</taxon>
        <taxon>Mycobacteriales</taxon>
        <taxon>Mycobacteriaceae</taxon>
        <taxon>Mycobacterium</taxon>
    </lineage>
</organism>
<keyword evidence="3" id="KW-1003">Cell membrane</keyword>
<dbReference type="AlphaFoldDB" id="A0A1X0IC23"/>
<evidence type="ECO:0000256" key="6">
    <source>
        <dbReference type="ARBA" id="ARBA00023136"/>
    </source>
</evidence>
<evidence type="ECO:0000256" key="4">
    <source>
        <dbReference type="ARBA" id="ARBA00022692"/>
    </source>
</evidence>
<keyword evidence="5 7" id="KW-1133">Transmembrane helix</keyword>